<name>A0A2P2QYM7_RHIMU</name>
<organism evidence="1">
    <name type="scientific">Rhizophora mucronata</name>
    <name type="common">Asiatic mangrove</name>
    <dbReference type="NCBI Taxonomy" id="61149"/>
    <lineage>
        <taxon>Eukaryota</taxon>
        <taxon>Viridiplantae</taxon>
        <taxon>Streptophyta</taxon>
        <taxon>Embryophyta</taxon>
        <taxon>Tracheophyta</taxon>
        <taxon>Spermatophyta</taxon>
        <taxon>Magnoliopsida</taxon>
        <taxon>eudicotyledons</taxon>
        <taxon>Gunneridae</taxon>
        <taxon>Pentapetalae</taxon>
        <taxon>rosids</taxon>
        <taxon>fabids</taxon>
        <taxon>Malpighiales</taxon>
        <taxon>Rhizophoraceae</taxon>
        <taxon>Rhizophora</taxon>
    </lineage>
</organism>
<accession>A0A2P2QYM7</accession>
<proteinExistence type="predicted"/>
<protein>
    <submittedName>
        <fullName evidence="1">Uncharacterized protein</fullName>
    </submittedName>
</protein>
<sequence length="54" mass="6262">MLCRPLLFLKLVFRAIYCIIFGTKMGRLKNRKFRDIIPTCQSLILARAHVLVVA</sequence>
<dbReference type="EMBL" id="GGEC01091500">
    <property type="protein sequence ID" value="MBX71984.1"/>
    <property type="molecule type" value="Transcribed_RNA"/>
</dbReference>
<reference evidence="1" key="1">
    <citation type="submission" date="2018-02" db="EMBL/GenBank/DDBJ databases">
        <title>Rhizophora mucronata_Transcriptome.</title>
        <authorList>
            <person name="Meera S.P."/>
            <person name="Sreeshan A."/>
            <person name="Augustine A."/>
        </authorList>
    </citation>
    <scope>NUCLEOTIDE SEQUENCE</scope>
    <source>
        <tissue evidence="1">Leaf</tissue>
    </source>
</reference>
<evidence type="ECO:0000313" key="1">
    <source>
        <dbReference type="EMBL" id="MBX71984.1"/>
    </source>
</evidence>
<dbReference type="AlphaFoldDB" id="A0A2P2QYM7"/>